<dbReference type="FunFam" id="3.20.20.140:FF:000084">
    <property type="entry name" value="Peptidase M38"/>
    <property type="match status" value="1"/>
</dbReference>
<comment type="caution">
    <text evidence="2">The sequence shown here is derived from an EMBL/GenBank/DDBJ whole genome shotgun (WGS) entry which is preliminary data.</text>
</comment>
<dbReference type="PANTHER" id="PTHR43135">
    <property type="entry name" value="ALPHA-D-RIBOSE 1-METHYLPHOSPHONATE 5-TRIPHOSPHATE DIPHOSPHATASE"/>
    <property type="match status" value="1"/>
</dbReference>
<dbReference type="Gene3D" id="2.30.40.10">
    <property type="entry name" value="Urease, subunit C, domain 1"/>
    <property type="match status" value="1"/>
</dbReference>
<sequence>MLSERLVKPWKLPKHKVYVFQNGNVIDTVTGNVRHKCTITVRRGLIASVEDDDAAKPPVEDATIIDLEGRFVCPGLIDCHVHLMAVPGFSDLGKAFSNDHDVSLLRQPYLCGQILGRGFTTVRDCGGALLALKEAIEDGVFPGPRLFISGHALSQTGGHGDTRGPHDRSQCCGGHTTGLGRLCDGVAECAKAVREEIRSGADFIKIMGGGGVSTPTDKIEHLQFTPEEIRTMSMCAANADTWVTAHAYTPEAIRHCVDNGARGIEHGNFVDAPTAKYMAEKGVFLTPTLITYAEMASPRWPNYLPPESVAKNQVVLQAGLQSLKIAADAGVTICYGTDLLGPLTVAQTREFALRSEVMSPLALLQTATINAAKLLRQETSLGQIQPGFKADILILEKNPLEDMTVFDHSSDFLVGIMKDGYLYKSKLGGIQEDIPIVSKILKPSL</sequence>
<organism evidence="2 3">
    <name type="scientific">Paraphaeosphaeria minitans</name>
    <dbReference type="NCBI Taxonomy" id="565426"/>
    <lineage>
        <taxon>Eukaryota</taxon>
        <taxon>Fungi</taxon>
        <taxon>Dikarya</taxon>
        <taxon>Ascomycota</taxon>
        <taxon>Pezizomycotina</taxon>
        <taxon>Dothideomycetes</taxon>
        <taxon>Pleosporomycetidae</taxon>
        <taxon>Pleosporales</taxon>
        <taxon>Massarineae</taxon>
        <taxon>Didymosphaeriaceae</taxon>
        <taxon>Paraphaeosphaeria</taxon>
    </lineage>
</organism>
<feature type="domain" description="Amidohydrolase-related" evidence="1">
    <location>
        <begin position="71"/>
        <end position="408"/>
    </location>
</feature>
<dbReference type="Gene3D" id="3.20.20.140">
    <property type="entry name" value="Metal-dependent hydrolases"/>
    <property type="match status" value="1"/>
</dbReference>
<dbReference type="InterPro" id="IPR011059">
    <property type="entry name" value="Metal-dep_hydrolase_composite"/>
</dbReference>
<dbReference type="InterPro" id="IPR032466">
    <property type="entry name" value="Metal_Hydrolase"/>
</dbReference>
<dbReference type="EMBL" id="WJXW01000012">
    <property type="protein sequence ID" value="KAF9731223.1"/>
    <property type="molecule type" value="Genomic_DNA"/>
</dbReference>
<protein>
    <submittedName>
        <fullName evidence="2">Amidohydrolase</fullName>
    </submittedName>
</protein>
<dbReference type="SUPFAM" id="SSF51338">
    <property type="entry name" value="Composite domain of metallo-dependent hydrolases"/>
    <property type="match status" value="1"/>
</dbReference>
<proteinExistence type="predicted"/>
<dbReference type="SUPFAM" id="SSF51556">
    <property type="entry name" value="Metallo-dependent hydrolases"/>
    <property type="match status" value="1"/>
</dbReference>
<dbReference type="Proteomes" id="UP000756921">
    <property type="component" value="Unassembled WGS sequence"/>
</dbReference>
<dbReference type="InterPro" id="IPR051781">
    <property type="entry name" value="Metallo-dep_Hydrolase"/>
</dbReference>
<dbReference type="AlphaFoldDB" id="A0A9P6G9L2"/>
<dbReference type="GO" id="GO:0016810">
    <property type="term" value="F:hydrolase activity, acting on carbon-nitrogen (but not peptide) bonds"/>
    <property type="evidence" value="ECO:0007669"/>
    <property type="project" value="InterPro"/>
</dbReference>
<name>A0A9P6G9L2_9PLEO</name>
<dbReference type="Pfam" id="PF01979">
    <property type="entry name" value="Amidohydro_1"/>
    <property type="match status" value="1"/>
</dbReference>
<gene>
    <name evidence="2" type="ORF">PMIN01_10240</name>
</gene>
<dbReference type="CDD" id="cd01299">
    <property type="entry name" value="Met_dep_hydrolase_A"/>
    <property type="match status" value="1"/>
</dbReference>
<keyword evidence="3" id="KW-1185">Reference proteome</keyword>
<dbReference type="PANTHER" id="PTHR43135:SF3">
    <property type="entry name" value="ALPHA-D-RIBOSE 1-METHYLPHOSPHONATE 5-TRIPHOSPHATE DIPHOSPHATASE"/>
    <property type="match status" value="1"/>
</dbReference>
<evidence type="ECO:0000313" key="3">
    <source>
        <dbReference type="Proteomes" id="UP000756921"/>
    </source>
</evidence>
<evidence type="ECO:0000259" key="1">
    <source>
        <dbReference type="Pfam" id="PF01979"/>
    </source>
</evidence>
<reference evidence="2" key="1">
    <citation type="journal article" date="2020" name="Mol. Plant Microbe Interact.">
        <title>Genome Sequence of the Biocontrol Agent Coniothyrium minitans strain Conio (IMI 134523).</title>
        <authorList>
            <person name="Patel D."/>
            <person name="Shittu T.A."/>
            <person name="Baroncelli R."/>
            <person name="Muthumeenakshi S."/>
            <person name="Osborne T.H."/>
            <person name="Janganan T.K."/>
            <person name="Sreenivasaprasad S."/>
        </authorList>
    </citation>
    <scope>NUCLEOTIDE SEQUENCE</scope>
    <source>
        <strain evidence="2">Conio</strain>
    </source>
</reference>
<dbReference type="InterPro" id="IPR057744">
    <property type="entry name" value="OTAase-like"/>
</dbReference>
<evidence type="ECO:0000313" key="2">
    <source>
        <dbReference type="EMBL" id="KAF9731223.1"/>
    </source>
</evidence>
<dbReference type="OrthoDB" id="194468at2759"/>
<dbReference type="InterPro" id="IPR006680">
    <property type="entry name" value="Amidohydro-rel"/>
</dbReference>
<accession>A0A9P6G9L2</accession>